<dbReference type="EMBL" id="BAABME010003265">
    <property type="protein sequence ID" value="GAA0158121.1"/>
    <property type="molecule type" value="Genomic_DNA"/>
</dbReference>
<evidence type="ECO:0000313" key="2">
    <source>
        <dbReference type="EMBL" id="GAA0158121.1"/>
    </source>
</evidence>
<gene>
    <name evidence="2" type="ORF">LIER_15227</name>
</gene>
<dbReference type="SUPFAM" id="SSF56672">
    <property type="entry name" value="DNA/RNA polymerases"/>
    <property type="match status" value="1"/>
</dbReference>
<reference evidence="2 3" key="1">
    <citation type="submission" date="2024-01" db="EMBL/GenBank/DDBJ databases">
        <title>The complete chloroplast genome sequence of Lithospermum erythrorhizon: insights into the phylogenetic relationship among Boraginaceae species and the maternal lineages of purple gromwells.</title>
        <authorList>
            <person name="Okada T."/>
            <person name="Watanabe K."/>
        </authorList>
    </citation>
    <scope>NUCLEOTIDE SEQUENCE [LARGE SCALE GENOMIC DNA]</scope>
</reference>
<protein>
    <recommendedName>
        <fullName evidence="1">Reverse transcriptase domain-containing protein</fullName>
    </recommendedName>
</protein>
<keyword evidence="3" id="KW-1185">Reference proteome</keyword>
<evidence type="ECO:0000259" key="1">
    <source>
        <dbReference type="PROSITE" id="PS50878"/>
    </source>
</evidence>
<dbReference type="AlphaFoldDB" id="A0AAV3Q589"/>
<dbReference type="PANTHER" id="PTHR33116:SF86">
    <property type="entry name" value="REVERSE TRANSCRIPTASE DOMAIN-CONTAINING PROTEIN"/>
    <property type="match status" value="1"/>
</dbReference>
<proteinExistence type="predicted"/>
<dbReference type="Pfam" id="PF00078">
    <property type="entry name" value="RVT_1"/>
    <property type="match status" value="1"/>
</dbReference>
<organism evidence="2 3">
    <name type="scientific">Lithospermum erythrorhizon</name>
    <name type="common">Purple gromwell</name>
    <name type="synonym">Lithospermum officinale var. erythrorhizon</name>
    <dbReference type="NCBI Taxonomy" id="34254"/>
    <lineage>
        <taxon>Eukaryota</taxon>
        <taxon>Viridiplantae</taxon>
        <taxon>Streptophyta</taxon>
        <taxon>Embryophyta</taxon>
        <taxon>Tracheophyta</taxon>
        <taxon>Spermatophyta</taxon>
        <taxon>Magnoliopsida</taxon>
        <taxon>eudicotyledons</taxon>
        <taxon>Gunneridae</taxon>
        <taxon>Pentapetalae</taxon>
        <taxon>asterids</taxon>
        <taxon>lamiids</taxon>
        <taxon>Boraginales</taxon>
        <taxon>Boraginaceae</taxon>
        <taxon>Boraginoideae</taxon>
        <taxon>Lithospermeae</taxon>
        <taxon>Lithospermum</taxon>
    </lineage>
</organism>
<sequence>MSKAFNRINWDFLLAVLGKLRFPQHWISLIKECISKVQFSVLVNGQTTTPFKSSCGLKQGNPLSPILFAIFSEALSATLLAHQASNQLKGISVARQGPKINHLLFADNNLFFIHLDPKSINFFCNSIKDFCEDSGQIINFQKFVITFSSLTPLASKNKILGKLNISPSDHFDNYLAISLDIKHKRKAFFSNSVDKIKNKILSWKIKFLNFAGKTTLIKYVLQSILVYPMGIYKFPLATLNEIDKIFTNFLRGGGYHTVIHWINWDFLCLDKENGGLGFKHLHHFNLALLARNGWRLIQNPESPLNTLFKSKYYPNTSPIDIENQKN</sequence>
<dbReference type="InterPro" id="IPR000477">
    <property type="entry name" value="RT_dom"/>
</dbReference>
<feature type="domain" description="Reverse transcriptase" evidence="1">
    <location>
        <begin position="1"/>
        <end position="179"/>
    </location>
</feature>
<accession>A0AAV3Q589</accession>
<evidence type="ECO:0000313" key="3">
    <source>
        <dbReference type="Proteomes" id="UP001454036"/>
    </source>
</evidence>
<dbReference type="PANTHER" id="PTHR33116">
    <property type="entry name" value="REVERSE TRANSCRIPTASE ZINC-BINDING DOMAIN-CONTAINING PROTEIN-RELATED-RELATED"/>
    <property type="match status" value="1"/>
</dbReference>
<dbReference type="PROSITE" id="PS50878">
    <property type="entry name" value="RT_POL"/>
    <property type="match status" value="1"/>
</dbReference>
<comment type="caution">
    <text evidence="2">The sequence shown here is derived from an EMBL/GenBank/DDBJ whole genome shotgun (WGS) entry which is preliminary data.</text>
</comment>
<dbReference type="Proteomes" id="UP001454036">
    <property type="component" value="Unassembled WGS sequence"/>
</dbReference>
<dbReference type="InterPro" id="IPR043502">
    <property type="entry name" value="DNA/RNA_pol_sf"/>
</dbReference>
<name>A0AAV3Q589_LITER</name>